<feature type="region of interest" description="Disordered" evidence="1">
    <location>
        <begin position="77"/>
        <end position="109"/>
    </location>
</feature>
<evidence type="ECO:0000313" key="2">
    <source>
        <dbReference type="Proteomes" id="UP000887565"/>
    </source>
</evidence>
<feature type="compositionally biased region" description="Polar residues" evidence="1">
    <location>
        <begin position="77"/>
        <end position="86"/>
    </location>
</feature>
<dbReference type="Proteomes" id="UP000887565">
    <property type="component" value="Unplaced"/>
</dbReference>
<proteinExistence type="predicted"/>
<evidence type="ECO:0000313" key="3">
    <source>
        <dbReference type="WBParaSite" id="nRc.2.0.1.t30153-RA"/>
    </source>
</evidence>
<feature type="region of interest" description="Disordered" evidence="1">
    <location>
        <begin position="1"/>
        <end position="35"/>
    </location>
</feature>
<feature type="compositionally biased region" description="Basic residues" evidence="1">
    <location>
        <begin position="1"/>
        <end position="11"/>
    </location>
</feature>
<keyword evidence="2" id="KW-1185">Reference proteome</keyword>
<evidence type="ECO:0000256" key="1">
    <source>
        <dbReference type="SAM" id="MobiDB-lite"/>
    </source>
</evidence>
<sequence length="109" mass="12671">MLKKNKRKRIRRTEQYKDKEVKAKTKTKSKPQEPLSFSHADDVLAISKCKQLCSRKPKILKNGKTILDKYVKKQYKITTSSDSASDGPTKRRSEELNFQNQSAKRGREN</sequence>
<name>A0A915JVP6_ROMCU</name>
<feature type="compositionally biased region" description="Basic and acidic residues" evidence="1">
    <location>
        <begin position="12"/>
        <end position="23"/>
    </location>
</feature>
<protein>
    <submittedName>
        <fullName evidence="3">Uncharacterized protein</fullName>
    </submittedName>
</protein>
<dbReference type="WBParaSite" id="nRc.2.0.1.t30153-RA">
    <property type="protein sequence ID" value="nRc.2.0.1.t30153-RA"/>
    <property type="gene ID" value="nRc.2.0.1.g30153"/>
</dbReference>
<dbReference type="AlphaFoldDB" id="A0A915JVP6"/>
<reference evidence="3" key="1">
    <citation type="submission" date="2022-11" db="UniProtKB">
        <authorList>
            <consortium name="WormBaseParasite"/>
        </authorList>
    </citation>
    <scope>IDENTIFICATION</scope>
</reference>
<accession>A0A915JVP6</accession>
<organism evidence="2 3">
    <name type="scientific">Romanomermis culicivorax</name>
    <name type="common">Nematode worm</name>
    <dbReference type="NCBI Taxonomy" id="13658"/>
    <lineage>
        <taxon>Eukaryota</taxon>
        <taxon>Metazoa</taxon>
        <taxon>Ecdysozoa</taxon>
        <taxon>Nematoda</taxon>
        <taxon>Enoplea</taxon>
        <taxon>Dorylaimia</taxon>
        <taxon>Mermithida</taxon>
        <taxon>Mermithoidea</taxon>
        <taxon>Mermithidae</taxon>
        <taxon>Romanomermis</taxon>
    </lineage>
</organism>